<keyword evidence="8" id="KW-0406">Ion transport</keyword>
<evidence type="ECO:0000256" key="8">
    <source>
        <dbReference type="ARBA" id="ARBA00023065"/>
    </source>
</evidence>
<feature type="transmembrane region" description="Helical" evidence="13">
    <location>
        <begin position="414"/>
        <end position="439"/>
    </location>
</feature>
<feature type="transmembrane region" description="Helical" evidence="13">
    <location>
        <begin position="446"/>
        <end position="463"/>
    </location>
</feature>
<evidence type="ECO:0000256" key="7">
    <source>
        <dbReference type="ARBA" id="ARBA00023053"/>
    </source>
</evidence>
<reference evidence="14" key="1">
    <citation type="submission" date="2017-01" db="EMBL/GenBank/DDBJ databases">
        <title>A deep insight into the sialotranscriptome of adult male and female Cluex tarsalis mosquitoes.</title>
        <authorList>
            <person name="Ribeiro J.M."/>
            <person name="Moreira F."/>
            <person name="Bernard K.A."/>
            <person name="Calvo E."/>
        </authorList>
    </citation>
    <scope>NUCLEOTIDE SEQUENCE</scope>
    <source>
        <strain evidence="14">Kern County</strain>
        <tissue evidence="14">Salivary glands</tissue>
    </source>
</reference>
<dbReference type="InterPro" id="IPR038377">
    <property type="entry name" value="Na/Glc_symporter_sf"/>
</dbReference>
<dbReference type="CDD" id="cd11492">
    <property type="entry name" value="SLC5sbd_NIS-SMVT"/>
    <property type="match status" value="1"/>
</dbReference>
<dbReference type="GO" id="GO:0006814">
    <property type="term" value="P:sodium ion transport"/>
    <property type="evidence" value="ECO:0007669"/>
    <property type="project" value="UniProtKB-KW"/>
</dbReference>
<organism evidence="14">
    <name type="scientific">Culex tarsalis</name>
    <name type="common">Encephalitis mosquito</name>
    <dbReference type="NCBI Taxonomy" id="7177"/>
    <lineage>
        <taxon>Eukaryota</taxon>
        <taxon>Metazoa</taxon>
        <taxon>Ecdysozoa</taxon>
        <taxon>Arthropoda</taxon>
        <taxon>Hexapoda</taxon>
        <taxon>Insecta</taxon>
        <taxon>Pterygota</taxon>
        <taxon>Neoptera</taxon>
        <taxon>Endopterygota</taxon>
        <taxon>Diptera</taxon>
        <taxon>Nematocera</taxon>
        <taxon>Culicoidea</taxon>
        <taxon>Culicidae</taxon>
        <taxon>Culicinae</taxon>
        <taxon>Culicini</taxon>
        <taxon>Culex</taxon>
        <taxon>Culex</taxon>
    </lineage>
</organism>
<name>A0A1Q3FSJ8_CULTA</name>
<evidence type="ECO:0000313" key="14">
    <source>
        <dbReference type="EMBL" id="JAV30545.1"/>
    </source>
</evidence>
<dbReference type="PROSITE" id="PS50283">
    <property type="entry name" value="NA_SOLUT_SYMP_3"/>
    <property type="match status" value="1"/>
</dbReference>
<feature type="compositionally biased region" description="Basic and acidic residues" evidence="12">
    <location>
        <begin position="583"/>
        <end position="594"/>
    </location>
</feature>
<proteinExistence type="inferred from homology"/>
<evidence type="ECO:0000256" key="13">
    <source>
        <dbReference type="SAM" id="Phobius"/>
    </source>
</evidence>
<evidence type="ECO:0000256" key="12">
    <source>
        <dbReference type="SAM" id="MobiDB-lite"/>
    </source>
</evidence>
<keyword evidence="6 13" id="KW-1133">Transmembrane helix</keyword>
<evidence type="ECO:0000256" key="5">
    <source>
        <dbReference type="ARBA" id="ARBA00022692"/>
    </source>
</evidence>
<keyword evidence="7" id="KW-0915">Sodium</keyword>
<comment type="subcellular location">
    <subcellularLocation>
        <location evidence="1">Cell membrane</location>
        <topology evidence="1">Multi-pass membrane protein</topology>
    </subcellularLocation>
</comment>
<keyword evidence="9 13" id="KW-0472">Membrane</keyword>
<feature type="transmembrane region" description="Helical" evidence="13">
    <location>
        <begin position="164"/>
        <end position="183"/>
    </location>
</feature>
<feature type="transmembrane region" description="Helical" evidence="13">
    <location>
        <begin position="246"/>
        <end position="263"/>
    </location>
</feature>
<keyword evidence="4" id="KW-1003">Cell membrane</keyword>
<evidence type="ECO:0000256" key="9">
    <source>
        <dbReference type="ARBA" id="ARBA00023136"/>
    </source>
</evidence>
<evidence type="ECO:0000256" key="3">
    <source>
        <dbReference type="ARBA" id="ARBA00022448"/>
    </source>
</evidence>
<evidence type="ECO:0000256" key="1">
    <source>
        <dbReference type="ARBA" id="ARBA00004651"/>
    </source>
</evidence>
<keyword evidence="10" id="KW-0739">Sodium transport</keyword>
<evidence type="ECO:0000256" key="2">
    <source>
        <dbReference type="ARBA" id="ARBA00006434"/>
    </source>
</evidence>
<dbReference type="EMBL" id="GFDL01004500">
    <property type="protein sequence ID" value="JAV30545.1"/>
    <property type="molecule type" value="Transcribed_RNA"/>
</dbReference>
<feature type="transmembrane region" description="Helical" evidence="13">
    <location>
        <begin position="388"/>
        <end position="408"/>
    </location>
</feature>
<feature type="transmembrane region" description="Helical" evidence="13">
    <location>
        <begin position="20"/>
        <end position="38"/>
    </location>
</feature>
<sequence length="594" mass="65543">MSELEDIVEHMRRFAWPDYLVFVLMLFLCIMIGVYFGFVQRKPNTESEYLMGGRTMLVFPIALSLIASFISGITLLGLPTEVYSFGIQYVYVALGVIAMGFVMGFIYLPVFHKLNITSTYEYLETRFDRRLRMFGSIMFTIMNIGYLPIVIYVPALAFNQVTGVNIHVITPIVCVVCVFYTCVGGLKAVVWTDVVQTFSMFGALVLVAVKGTIDLGGTDVVFRSAWDTGRLERPNFDINPTTRHTLWSQLIGGFVYWLQTNAVSQNMIQRYLSLPSVKAGRRALWIFIVGVCLLMALCSYCGLLIYATYQNCDPLTTKLAKAKDQLLPLFVMDILGELPGLPGLFVAGVFSAALSSLSTCLNSMSAVILEDFVKPYVKKPLSPLAINWIMRSVVVGVGALCAALVFVVEKMGTVLQLTMSLEAITNGPLLGTFTIGILIPWVESNSALTGGIVGVLFMSWLSLKAQYAVATGAITYPHKTMSVEECSYEFDRSALNATVTSSVAAEDIFPLFRVCYMWYTFLGAVVTILVSLACTLVYGRNDPKTVAPDLLAGFVKRYVHQEEVTGSDGKKVKAKLNNSTGNHGHEEILKESQL</sequence>
<dbReference type="PANTHER" id="PTHR42985">
    <property type="entry name" value="SODIUM-COUPLED MONOCARBOXYLATE TRANSPORTER"/>
    <property type="match status" value="1"/>
</dbReference>
<feature type="transmembrane region" description="Helical" evidence="13">
    <location>
        <begin position="90"/>
        <end position="110"/>
    </location>
</feature>
<feature type="transmembrane region" description="Helical" evidence="13">
    <location>
        <begin position="284"/>
        <end position="309"/>
    </location>
</feature>
<feature type="transmembrane region" description="Helical" evidence="13">
    <location>
        <begin position="516"/>
        <end position="538"/>
    </location>
</feature>
<evidence type="ECO:0000256" key="4">
    <source>
        <dbReference type="ARBA" id="ARBA00022475"/>
    </source>
</evidence>
<dbReference type="NCBIfam" id="TIGR00813">
    <property type="entry name" value="sss"/>
    <property type="match status" value="1"/>
</dbReference>
<dbReference type="Pfam" id="PF00474">
    <property type="entry name" value="SSF"/>
    <property type="match status" value="1"/>
</dbReference>
<dbReference type="PANTHER" id="PTHR42985:SF38">
    <property type="entry name" value="FI02016P"/>
    <property type="match status" value="1"/>
</dbReference>
<accession>A0A1Q3FSJ8</accession>
<evidence type="ECO:0000256" key="6">
    <source>
        <dbReference type="ARBA" id="ARBA00022989"/>
    </source>
</evidence>
<evidence type="ECO:0000256" key="11">
    <source>
        <dbReference type="RuleBase" id="RU362091"/>
    </source>
</evidence>
<keyword evidence="3" id="KW-0813">Transport</keyword>
<feature type="transmembrane region" description="Helical" evidence="13">
    <location>
        <begin position="131"/>
        <end position="158"/>
    </location>
</feature>
<keyword evidence="5 13" id="KW-0812">Transmembrane</keyword>
<dbReference type="InterPro" id="IPR051163">
    <property type="entry name" value="Sodium:Solute_Symporter_SSF"/>
</dbReference>
<evidence type="ECO:0000256" key="10">
    <source>
        <dbReference type="ARBA" id="ARBA00023201"/>
    </source>
</evidence>
<dbReference type="InterPro" id="IPR001734">
    <property type="entry name" value="Na/solute_symporter"/>
</dbReference>
<dbReference type="GO" id="GO:0005886">
    <property type="term" value="C:plasma membrane"/>
    <property type="evidence" value="ECO:0007669"/>
    <property type="project" value="UniProtKB-SubCell"/>
</dbReference>
<dbReference type="GO" id="GO:0015293">
    <property type="term" value="F:symporter activity"/>
    <property type="evidence" value="ECO:0007669"/>
    <property type="project" value="TreeGrafter"/>
</dbReference>
<dbReference type="AlphaFoldDB" id="A0A1Q3FSJ8"/>
<protein>
    <submittedName>
        <fullName evidence="14">Putative sodium/solute symporter</fullName>
    </submittedName>
</protein>
<feature type="transmembrane region" description="Helical" evidence="13">
    <location>
        <begin position="58"/>
        <end position="78"/>
    </location>
</feature>
<comment type="similarity">
    <text evidence="2 11">Belongs to the sodium:solute symporter (SSF) (TC 2.A.21) family.</text>
</comment>
<dbReference type="Gene3D" id="1.20.1730.10">
    <property type="entry name" value="Sodium/glucose cotransporter"/>
    <property type="match status" value="1"/>
</dbReference>
<feature type="region of interest" description="Disordered" evidence="12">
    <location>
        <begin position="569"/>
        <end position="594"/>
    </location>
</feature>